<evidence type="ECO:0000256" key="4">
    <source>
        <dbReference type="ARBA" id="ARBA00022512"/>
    </source>
</evidence>
<dbReference type="GO" id="GO:0071555">
    <property type="term" value="P:cell wall organization"/>
    <property type="evidence" value="ECO:0007669"/>
    <property type="project" value="UniProtKB-KW"/>
</dbReference>
<name>A0A8J5IDC5_ZINOF</name>
<dbReference type="Pfam" id="PF03283">
    <property type="entry name" value="PAE"/>
    <property type="match status" value="1"/>
</dbReference>
<reference evidence="6 7" key="1">
    <citation type="submission" date="2020-08" db="EMBL/GenBank/DDBJ databases">
        <title>Plant Genome Project.</title>
        <authorList>
            <person name="Zhang R.-G."/>
        </authorList>
    </citation>
    <scope>NUCLEOTIDE SEQUENCE [LARGE SCALE GENOMIC DNA]</scope>
    <source>
        <tissue evidence="6">Rhizome</tissue>
    </source>
</reference>
<dbReference type="PANTHER" id="PTHR21562:SF83">
    <property type="entry name" value="PECTIN ACETYLESTERASE 4"/>
    <property type="match status" value="1"/>
</dbReference>
<evidence type="ECO:0000256" key="3">
    <source>
        <dbReference type="ARBA" id="ARBA00005784"/>
    </source>
</evidence>
<organism evidence="6 7">
    <name type="scientific">Zingiber officinale</name>
    <name type="common">Ginger</name>
    <name type="synonym">Amomum zingiber</name>
    <dbReference type="NCBI Taxonomy" id="94328"/>
    <lineage>
        <taxon>Eukaryota</taxon>
        <taxon>Viridiplantae</taxon>
        <taxon>Streptophyta</taxon>
        <taxon>Embryophyta</taxon>
        <taxon>Tracheophyta</taxon>
        <taxon>Spermatophyta</taxon>
        <taxon>Magnoliopsida</taxon>
        <taxon>Liliopsida</taxon>
        <taxon>Zingiberales</taxon>
        <taxon>Zingiberaceae</taxon>
        <taxon>Zingiber</taxon>
    </lineage>
</organism>
<dbReference type="InterPro" id="IPR004963">
    <property type="entry name" value="PAE/NOTUM"/>
</dbReference>
<proteinExistence type="inferred from homology"/>
<comment type="subcellular location">
    <subcellularLocation>
        <location evidence="2 5">Secreted</location>
        <location evidence="2 5">Cell wall</location>
    </subcellularLocation>
</comment>
<evidence type="ECO:0000256" key="2">
    <source>
        <dbReference type="ARBA" id="ARBA00004191"/>
    </source>
</evidence>
<dbReference type="PANTHER" id="PTHR21562">
    <property type="entry name" value="NOTUM-RELATED"/>
    <property type="match status" value="1"/>
</dbReference>
<keyword evidence="5" id="KW-0378">Hydrolase</keyword>
<dbReference type="GO" id="GO:0016787">
    <property type="term" value="F:hydrolase activity"/>
    <property type="evidence" value="ECO:0007669"/>
    <property type="project" value="UniProtKB-KW"/>
</dbReference>
<dbReference type="EC" id="3.1.1.-" evidence="5"/>
<evidence type="ECO:0000256" key="1">
    <source>
        <dbReference type="ARBA" id="ARBA00003534"/>
    </source>
</evidence>
<comment type="function">
    <text evidence="1 5">Hydrolyzes acetyl esters in homogalacturonan regions of pectin. In type I primary cell wall, galacturonic acid residues of pectin can be acetylated at the O-2 and O-3 positions. Decreasing the degree of acetylation of pectin gels in vitro alters their physical properties.</text>
</comment>
<protein>
    <recommendedName>
        <fullName evidence="5">Pectin acetylesterase</fullName>
        <ecNumber evidence="5">3.1.1.-</ecNumber>
    </recommendedName>
</protein>
<gene>
    <name evidence="6" type="ORF">ZIOFF_006796</name>
</gene>
<sequence>MSGGEIHRFRIWWRRRLGPERRATFSWLLAAVFVVLFLAAGSRIGDNVLSGPTATSSSSAPLVDLTIVHSAGAKGALCLDGSPPAYHLLRGFGSGSDKWLVHLEGGGWCQSLDSCSFRKSTPLGSSYYMERQVPFMGILSNIPSQNPDFYNWNKVKVRYCDGASFSGYRENEVQDGTKLFFRGQRIWETIMDELLQKGLANAKQALLTGCSAGGLATFIHCDDFQALLPNVATVKCFADGGFFLNEKDISGRRSIKSFYSNVVQLQEIDFQNVSLGRNHLRQCFFAEEIIKNVKTPFFILNPTYDFWQIQHILVPAESDPEHAWLRCKLNIGHCDSNQLKTLQGFRDAMLSSLSEFKQKKNGGMFINSCFVHCQSLYNQTWHSPNSPRINNKTIAEAVGDWFFDRKETKEIDCPYPCNPTCYHMNLSQLSKS</sequence>
<evidence type="ECO:0000313" key="6">
    <source>
        <dbReference type="EMBL" id="KAG6532936.1"/>
    </source>
</evidence>
<dbReference type="EMBL" id="JACMSC010000002">
    <property type="protein sequence ID" value="KAG6532936.1"/>
    <property type="molecule type" value="Genomic_DNA"/>
</dbReference>
<comment type="caution">
    <text evidence="6">The sequence shown here is derived from an EMBL/GenBank/DDBJ whole genome shotgun (WGS) entry which is preliminary data.</text>
</comment>
<keyword evidence="5" id="KW-0964">Secreted</keyword>
<dbReference type="AlphaFoldDB" id="A0A8J5IDC5"/>
<evidence type="ECO:0000256" key="5">
    <source>
        <dbReference type="RuleBase" id="RU363114"/>
    </source>
</evidence>
<keyword evidence="4 5" id="KW-0134">Cell wall</keyword>
<comment type="similarity">
    <text evidence="3 5">Belongs to the pectinacetylesterase family.</text>
</comment>
<keyword evidence="7" id="KW-1185">Reference proteome</keyword>
<dbReference type="Proteomes" id="UP000734854">
    <property type="component" value="Unassembled WGS sequence"/>
</dbReference>
<keyword evidence="5" id="KW-0961">Cell wall biogenesis/degradation</keyword>
<evidence type="ECO:0000313" key="7">
    <source>
        <dbReference type="Proteomes" id="UP000734854"/>
    </source>
</evidence>
<accession>A0A8J5IDC5</accession>